<dbReference type="KEGG" id="rga:RGR602_PC01809"/>
<organism evidence="2 3">
    <name type="scientific">Rhizobium gallicum bv. gallicum R602sp</name>
    <dbReference type="NCBI Taxonomy" id="1041138"/>
    <lineage>
        <taxon>Bacteria</taxon>
        <taxon>Pseudomonadati</taxon>
        <taxon>Pseudomonadota</taxon>
        <taxon>Alphaproteobacteria</taxon>
        <taxon>Hyphomicrobiales</taxon>
        <taxon>Rhizobiaceae</taxon>
        <taxon>Rhizobium/Agrobacterium group</taxon>
        <taxon>Rhizobium</taxon>
    </lineage>
</organism>
<evidence type="ECO:0000259" key="1">
    <source>
        <dbReference type="PROSITE" id="PS50914"/>
    </source>
</evidence>
<feature type="domain" description="BON" evidence="1">
    <location>
        <begin position="20"/>
        <end position="88"/>
    </location>
</feature>
<protein>
    <submittedName>
        <fullName evidence="2">BON domain-containing protein</fullName>
    </submittedName>
</protein>
<gene>
    <name evidence="2" type="ORF">RGR602_PC01809</name>
</gene>
<sequence length="88" mass="9246">MSVDRKDLGVVARAATALPEAADIESAVYDALACAADIDPTYIFVSAHGAEITLSGWVSGRAEISKAAEVAQQTRGVQKVRNELSQTL</sequence>
<evidence type="ECO:0000313" key="3">
    <source>
        <dbReference type="Proteomes" id="UP000031368"/>
    </source>
</evidence>
<evidence type="ECO:0000313" key="2">
    <source>
        <dbReference type="EMBL" id="AJD45833.1"/>
    </source>
</evidence>
<dbReference type="Pfam" id="PF04972">
    <property type="entry name" value="BON"/>
    <property type="match status" value="1"/>
</dbReference>
<dbReference type="AlphaFoldDB" id="A0A0B4XGS9"/>
<dbReference type="EMBL" id="CP006880">
    <property type="protein sequence ID" value="AJD45833.1"/>
    <property type="molecule type" value="Genomic_DNA"/>
</dbReference>
<dbReference type="RefSeq" id="WP_052451864.1">
    <property type="nucleotide sequence ID" value="NZ_CP006880.1"/>
</dbReference>
<name>A0A0B4XGS9_9HYPH</name>
<proteinExistence type="predicted"/>
<dbReference type="InterPro" id="IPR007055">
    <property type="entry name" value="BON_dom"/>
</dbReference>
<dbReference type="Gene3D" id="3.30.1340.30">
    <property type="match status" value="1"/>
</dbReference>
<reference evidence="2 3" key="1">
    <citation type="submission" date="2013-11" db="EMBL/GenBank/DDBJ databases">
        <title>Complete genome sequence of Rhizobium gallicum bv. gallicum R602.</title>
        <authorList>
            <person name="Bustos P."/>
            <person name="Santamaria R.I."/>
            <person name="Lozano L."/>
            <person name="Acosta J.L."/>
            <person name="Ormeno-Orrillo E."/>
            <person name="Rogel M.A."/>
            <person name="Romero D."/>
            <person name="Cevallos M.A."/>
            <person name="Martinez-Romero E."/>
            <person name="Gonzalez V."/>
        </authorList>
    </citation>
    <scope>NUCLEOTIDE SEQUENCE [LARGE SCALE GENOMIC DNA]</scope>
    <source>
        <strain evidence="2 3">R602</strain>
        <plasmid evidence="2 3">pRgalR602c</plasmid>
    </source>
</reference>
<accession>A0A0B4XGS9</accession>
<dbReference type="PROSITE" id="PS50914">
    <property type="entry name" value="BON"/>
    <property type="match status" value="1"/>
</dbReference>
<keyword evidence="3" id="KW-1185">Reference proteome</keyword>
<keyword evidence="2" id="KW-0614">Plasmid</keyword>
<dbReference type="HOGENOM" id="CLU_2466835_0_0_5"/>
<dbReference type="Proteomes" id="UP000031368">
    <property type="component" value="Plasmid pRgalR602c"/>
</dbReference>
<geneLocation type="plasmid" evidence="2 3">
    <name>pRgalR602c</name>
</geneLocation>